<feature type="region of interest" description="Disordered" evidence="1">
    <location>
        <begin position="1"/>
        <end position="39"/>
    </location>
</feature>
<sequence>MMPNPPPVNPSYQPQNQPVSHNYVEEDGVPNFKAQTKDPTSRQFMGAAVAGGVAGTMVGGPIVGIAAAAAAAAATTAPGKGGSVARSGGEGVAKLGDKAKALDEKHHLQDKAKAQAQRGVEKAKEMDEKHNLTDKAKASMSKTVDKAKEINREHEITNKAKKGLAKGFNKAKEVDKKHNFSGKAAKGMMKGATWVVKKSTSTKS</sequence>
<reference evidence="2" key="1">
    <citation type="submission" date="2023-08" db="EMBL/GenBank/DDBJ databases">
        <authorList>
            <person name="Audoor S."/>
            <person name="Bilcke G."/>
        </authorList>
    </citation>
    <scope>NUCLEOTIDE SEQUENCE</scope>
</reference>
<name>A0AAD2CUM0_9STRA</name>
<accession>A0AAD2CUM0</accession>
<dbReference type="EMBL" id="CAKOGP040001668">
    <property type="protein sequence ID" value="CAJ1946245.1"/>
    <property type="molecule type" value="Genomic_DNA"/>
</dbReference>
<comment type="caution">
    <text evidence="2">The sequence shown here is derived from an EMBL/GenBank/DDBJ whole genome shotgun (WGS) entry which is preliminary data.</text>
</comment>
<keyword evidence="3" id="KW-1185">Reference proteome</keyword>
<feature type="compositionally biased region" description="Basic and acidic residues" evidence="1">
    <location>
        <begin position="95"/>
        <end position="155"/>
    </location>
</feature>
<gene>
    <name evidence="2" type="ORF">CYCCA115_LOCUS10386</name>
</gene>
<organism evidence="2 3">
    <name type="scientific">Cylindrotheca closterium</name>
    <dbReference type="NCBI Taxonomy" id="2856"/>
    <lineage>
        <taxon>Eukaryota</taxon>
        <taxon>Sar</taxon>
        <taxon>Stramenopiles</taxon>
        <taxon>Ochrophyta</taxon>
        <taxon>Bacillariophyta</taxon>
        <taxon>Bacillariophyceae</taxon>
        <taxon>Bacillariophycidae</taxon>
        <taxon>Bacillariales</taxon>
        <taxon>Bacillariaceae</taxon>
        <taxon>Cylindrotheca</taxon>
    </lineage>
</organism>
<dbReference type="AlphaFoldDB" id="A0AAD2CUM0"/>
<feature type="compositionally biased region" description="Low complexity" evidence="1">
    <location>
        <begin position="10"/>
        <end position="20"/>
    </location>
</feature>
<evidence type="ECO:0000313" key="2">
    <source>
        <dbReference type="EMBL" id="CAJ1946245.1"/>
    </source>
</evidence>
<dbReference type="Proteomes" id="UP001295423">
    <property type="component" value="Unassembled WGS sequence"/>
</dbReference>
<evidence type="ECO:0000256" key="1">
    <source>
        <dbReference type="SAM" id="MobiDB-lite"/>
    </source>
</evidence>
<feature type="region of interest" description="Disordered" evidence="1">
    <location>
        <begin position="72"/>
        <end position="155"/>
    </location>
</feature>
<proteinExistence type="predicted"/>
<evidence type="ECO:0000313" key="3">
    <source>
        <dbReference type="Proteomes" id="UP001295423"/>
    </source>
</evidence>
<protein>
    <submittedName>
        <fullName evidence="2">Uncharacterized protein</fullName>
    </submittedName>
</protein>